<dbReference type="AlphaFoldDB" id="A0A4R5XFZ2"/>
<evidence type="ECO:0000256" key="1">
    <source>
        <dbReference type="SAM" id="MobiDB-lite"/>
    </source>
</evidence>
<feature type="transmembrane region" description="Helical" evidence="2">
    <location>
        <begin position="757"/>
        <end position="781"/>
    </location>
</feature>
<gene>
    <name evidence="3" type="ORF">BD410DRAFT_51905</name>
</gene>
<feature type="compositionally biased region" description="Basic and acidic residues" evidence="1">
    <location>
        <begin position="128"/>
        <end position="137"/>
    </location>
</feature>
<accession>A0A4R5XFZ2</accession>
<organism evidence="3 4">
    <name type="scientific">Rickenella mellea</name>
    <dbReference type="NCBI Taxonomy" id="50990"/>
    <lineage>
        <taxon>Eukaryota</taxon>
        <taxon>Fungi</taxon>
        <taxon>Dikarya</taxon>
        <taxon>Basidiomycota</taxon>
        <taxon>Agaricomycotina</taxon>
        <taxon>Agaricomycetes</taxon>
        <taxon>Hymenochaetales</taxon>
        <taxon>Rickenellaceae</taxon>
        <taxon>Rickenella</taxon>
    </lineage>
</organism>
<feature type="region of interest" description="Disordered" evidence="1">
    <location>
        <begin position="1"/>
        <end position="198"/>
    </location>
</feature>
<keyword evidence="2" id="KW-0472">Membrane</keyword>
<feature type="compositionally biased region" description="Basic and acidic residues" evidence="1">
    <location>
        <begin position="313"/>
        <end position="324"/>
    </location>
</feature>
<dbReference type="STRING" id="50990.A0A4R5XFZ2"/>
<dbReference type="Proteomes" id="UP000294933">
    <property type="component" value="Unassembled WGS sequence"/>
</dbReference>
<feature type="compositionally biased region" description="Polar residues" evidence="1">
    <location>
        <begin position="14"/>
        <end position="33"/>
    </location>
</feature>
<protein>
    <submittedName>
        <fullName evidence="3">Uncharacterized protein</fullName>
    </submittedName>
</protein>
<feature type="compositionally biased region" description="Low complexity" evidence="1">
    <location>
        <begin position="157"/>
        <end position="167"/>
    </location>
</feature>
<keyword evidence="2" id="KW-1133">Transmembrane helix</keyword>
<evidence type="ECO:0000256" key="2">
    <source>
        <dbReference type="SAM" id="Phobius"/>
    </source>
</evidence>
<sequence>MKKSFRERVGSVVRRNSSFTGSRPSTPRASSDAGSDPISAAEAVKRAASPSSSWRRKRPSDESVGASAQATPGPGPTPQNTMDAPVTDKPVTAEPIPDTPANGDVEQAKATEAESVTPAADPAAQPQPDDKPEEEAKPQLAESSENQAEPNSKPAEEAPVPETAPAEQPIPLVDSPQPTEAALHDDNASSITPSIDPAVIENLTESPIPSVAVSTSVSAKPSRDLLIPDLSPIEESPAMSQPPSALPAPVAVPMAVTASLPGVAAALSRAAAEAGDMKRTASEGSGNLPKPYDARMFDDAPSYTSTVESTPAKGKEKEDAIGNGHADAKEETSIPAIIPMPVPHVTVAEASSYPFFADSDDPFRDPPSAMPDPRMSIPSIMDQEAPQDFSYHHITPDPVVMPLPPLNEVTSQTVRKVGSDYTLTGKGSRPASIQADIPADSDERRPLLSRDNTEGQADDLLNSTWPISPQTLSSLGWTEHSLPDTTSYFTHPALRTTTDIDLRVPKKLHAVQTYLDTKLPNEVQWPVAHEGWEMWLRDDTDGMHHHHSAKKSSGKGKMDEPRLVRCWVYHKERALALDSPNSQGNGEDILDLEYRYWSFMESHPAHSPLPANALADALDALTWAYTGHPYPDNLLKSKGPVRPPFSQEECKELLGVLRSLSGTETDVQVLVQTRIVSRILLRVAQWRQQHLRPDKPLPRDATTRAVHRHHRRVQAYRMSAMDVVLAWLCFGIPFFFANRHGYQRFDEESGMRTAGPFLVVGASACLVAAIILSASVTFLALPGLDNVARTAGFVAIIASIASLASSVLAFFRHQSDVARIHIAGHEGIFLSPQKPPSILLSLPTVFLAWSVIAFVTGIVLYAFRGAGGTDPHWTDTFAEYTRWTAVGVVAFSAGVLITSMVFVRK</sequence>
<feature type="transmembrane region" description="Helical" evidence="2">
    <location>
        <begin position="838"/>
        <end position="863"/>
    </location>
</feature>
<name>A0A4R5XFZ2_9AGAM</name>
<evidence type="ECO:0000313" key="3">
    <source>
        <dbReference type="EMBL" id="TDL30084.1"/>
    </source>
</evidence>
<keyword evidence="2" id="KW-0812">Transmembrane</keyword>
<dbReference type="EMBL" id="ML170156">
    <property type="protein sequence ID" value="TDL30084.1"/>
    <property type="molecule type" value="Genomic_DNA"/>
</dbReference>
<feature type="transmembrane region" description="Helical" evidence="2">
    <location>
        <begin position="715"/>
        <end position="736"/>
    </location>
</feature>
<dbReference type="VEuPathDB" id="FungiDB:BD410DRAFT_51905"/>
<reference evidence="3 4" key="1">
    <citation type="submission" date="2018-06" db="EMBL/GenBank/DDBJ databases">
        <title>A transcriptomic atlas of mushroom development highlights an independent origin of complex multicellularity.</title>
        <authorList>
            <consortium name="DOE Joint Genome Institute"/>
            <person name="Krizsan K."/>
            <person name="Almasi E."/>
            <person name="Merenyi Z."/>
            <person name="Sahu N."/>
            <person name="Viragh M."/>
            <person name="Koszo T."/>
            <person name="Mondo S."/>
            <person name="Kiss B."/>
            <person name="Balint B."/>
            <person name="Kues U."/>
            <person name="Barry K."/>
            <person name="Hegedus J.C."/>
            <person name="Henrissat B."/>
            <person name="Johnson J."/>
            <person name="Lipzen A."/>
            <person name="Ohm R."/>
            <person name="Nagy I."/>
            <person name="Pangilinan J."/>
            <person name="Yan J."/>
            <person name="Xiong Y."/>
            <person name="Grigoriev I.V."/>
            <person name="Hibbett D.S."/>
            <person name="Nagy L.G."/>
        </authorList>
    </citation>
    <scope>NUCLEOTIDE SEQUENCE [LARGE SCALE GENOMIC DNA]</scope>
    <source>
        <strain evidence="3 4">SZMC22713</strain>
    </source>
</reference>
<feature type="transmembrane region" description="Helical" evidence="2">
    <location>
        <begin position="883"/>
        <end position="903"/>
    </location>
</feature>
<feature type="compositionally biased region" description="Low complexity" evidence="1">
    <location>
        <begin position="118"/>
        <end position="127"/>
    </location>
</feature>
<feature type="compositionally biased region" description="Polar residues" evidence="1">
    <location>
        <begin position="141"/>
        <end position="150"/>
    </location>
</feature>
<feature type="region of interest" description="Disordered" evidence="1">
    <location>
        <begin position="420"/>
        <end position="465"/>
    </location>
</feature>
<dbReference type="OrthoDB" id="3245306at2759"/>
<feature type="region of interest" description="Disordered" evidence="1">
    <location>
        <begin position="267"/>
        <end position="324"/>
    </location>
</feature>
<keyword evidence="4" id="KW-1185">Reference proteome</keyword>
<feature type="compositionally biased region" description="Basic and acidic residues" evidence="1">
    <location>
        <begin position="441"/>
        <end position="453"/>
    </location>
</feature>
<evidence type="ECO:0000313" key="4">
    <source>
        <dbReference type="Proteomes" id="UP000294933"/>
    </source>
</evidence>
<proteinExistence type="predicted"/>
<feature type="transmembrane region" description="Helical" evidence="2">
    <location>
        <begin position="787"/>
        <end position="811"/>
    </location>
</feature>